<comment type="caution">
    <text evidence="6">The sequence shown here is derived from an EMBL/GenBank/DDBJ whole genome shotgun (WGS) entry which is preliminary data.</text>
</comment>
<evidence type="ECO:0000256" key="4">
    <source>
        <dbReference type="ARBA" id="ARBA00022741"/>
    </source>
</evidence>
<evidence type="ECO:0000256" key="3">
    <source>
        <dbReference type="ARBA" id="ARBA00022722"/>
    </source>
</evidence>
<dbReference type="InterPro" id="IPR051813">
    <property type="entry name" value="HepT_RNase_toxin"/>
</dbReference>
<keyword evidence="3" id="KW-0540">Nuclease</keyword>
<accession>A0A369ARU2</accession>
<name>A0A369ARU2_9BURK</name>
<keyword evidence="5" id="KW-0378">Hydrolase</keyword>
<dbReference type="OrthoDB" id="4829434at2"/>
<protein>
    <submittedName>
        <fullName evidence="6">Uncharacterized protein with HEPN domain</fullName>
    </submittedName>
</protein>
<reference evidence="6 7" key="1">
    <citation type="submission" date="2018-07" db="EMBL/GenBank/DDBJ databases">
        <title>Genomic Encyclopedia of Type Strains, Phase IV (KMG-IV): sequencing the most valuable type-strain genomes for metagenomic binning, comparative biology and taxonomic classification.</title>
        <authorList>
            <person name="Goeker M."/>
        </authorList>
    </citation>
    <scope>NUCLEOTIDE SEQUENCE [LARGE SCALE GENOMIC DNA]</scope>
    <source>
        <strain evidence="6 7">DSM 100911</strain>
    </source>
</reference>
<evidence type="ECO:0000313" key="6">
    <source>
        <dbReference type="EMBL" id="RCX11743.1"/>
    </source>
</evidence>
<evidence type="ECO:0000256" key="2">
    <source>
        <dbReference type="ARBA" id="ARBA00022649"/>
    </source>
</evidence>
<dbReference type="GO" id="GO:0016787">
    <property type="term" value="F:hydrolase activity"/>
    <property type="evidence" value="ECO:0007669"/>
    <property type="project" value="UniProtKB-KW"/>
</dbReference>
<organism evidence="6 7">
    <name type="scientific">Extensimonas vulgaris</name>
    <dbReference type="NCBI Taxonomy" id="1031594"/>
    <lineage>
        <taxon>Bacteria</taxon>
        <taxon>Pseudomonadati</taxon>
        <taxon>Pseudomonadota</taxon>
        <taxon>Betaproteobacteria</taxon>
        <taxon>Burkholderiales</taxon>
        <taxon>Comamonadaceae</taxon>
        <taxon>Extensimonas</taxon>
    </lineage>
</organism>
<sequence length="121" mass="14038">MSEPTRAWAFYIDDMIAFAEKVVHYTRGLDQNAFETSPLHQDATLRNLELIGEAATHIPTDIRALYPDIPWRRIVATRNRLIHAYLGIDPDTVWSIVRDDVPSLLARLHDMKNRLERSSRQ</sequence>
<dbReference type="EMBL" id="QPJU01000001">
    <property type="protein sequence ID" value="RCX11743.1"/>
    <property type="molecule type" value="Genomic_DNA"/>
</dbReference>
<gene>
    <name evidence="6" type="ORF">DFR45_101272</name>
</gene>
<keyword evidence="4" id="KW-0547">Nucleotide-binding</keyword>
<dbReference type="PANTHER" id="PTHR34139">
    <property type="entry name" value="UPF0331 PROTEIN MJ0127"/>
    <property type="match status" value="1"/>
</dbReference>
<keyword evidence="7" id="KW-1185">Reference proteome</keyword>
<proteinExistence type="predicted"/>
<dbReference type="AlphaFoldDB" id="A0A369ARU2"/>
<dbReference type="GO" id="GO:0110001">
    <property type="term" value="C:toxin-antitoxin complex"/>
    <property type="evidence" value="ECO:0007669"/>
    <property type="project" value="InterPro"/>
</dbReference>
<dbReference type="GO" id="GO:0000166">
    <property type="term" value="F:nucleotide binding"/>
    <property type="evidence" value="ECO:0007669"/>
    <property type="project" value="UniProtKB-KW"/>
</dbReference>
<keyword evidence="1" id="KW-0597">Phosphoprotein</keyword>
<dbReference type="Pfam" id="PF01934">
    <property type="entry name" value="HepT-like"/>
    <property type="match status" value="1"/>
</dbReference>
<keyword evidence="2" id="KW-1277">Toxin-antitoxin system</keyword>
<dbReference type="RefSeq" id="WP_114481904.1">
    <property type="nucleotide sequence ID" value="NZ_QPJU01000001.1"/>
</dbReference>
<dbReference type="PANTHER" id="PTHR34139:SF1">
    <property type="entry name" value="RNASE MJ1380-RELATED"/>
    <property type="match status" value="1"/>
</dbReference>
<evidence type="ECO:0000256" key="1">
    <source>
        <dbReference type="ARBA" id="ARBA00022553"/>
    </source>
</evidence>
<dbReference type="Proteomes" id="UP000252174">
    <property type="component" value="Unassembled WGS sequence"/>
</dbReference>
<evidence type="ECO:0000313" key="7">
    <source>
        <dbReference type="Proteomes" id="UP000252174"/>
    </source>
</evidence>
<dbReference type="GO" id="GO:0004540">
    <property type="term" value="F:RNA nuclease activity"/>
    <property type="evidence" value="ECO:0007669"/>
    <property type="project" value="InterPro"/>
</dbReference>
<evidence type="ECO:0000256" key="5">
    <source>
        <dbReference type="ARBA" id="ARBA00022801"/>
    </source>
</evidence>
<dbReference type="InterPro" id="IPR008201">
    <property type="entry name" value="HepT-like"/>
</dbReference>